<dbReference type="PIRSF" id="PIRSF038958">
    <property type="entry name" value="PG_synth_SpoVB"/>
    <property type="match status" value="1"/>
</dbReference>
<feature type="transmembrane region" description="Helical" evidence="6">
    <location>
        <begin position="358"/>
        <end position="376"/>
    </location>
</feature>
<dbReference type="Pfam" id="PF01943">
    <property type="entry name" value="Polysacc_synt"/>
    <property type="match status" value="1"/>
</dbReference>
<feature type="transmembrane region" description="Helical" evidence="6">
    <location>
        <begin position="320"/>
        <end position="338"/>
    </location>
</feature>
<evidence type="ECO:0000256" key="6">
    <source>
        <dbReference type="SAM" id="Phobius"/>
    </source>
</evidence>
<feature type="transmembrane region" description="Helical" evidence="6">
    <location>
        <begin position="86"/>
        <end position="106"/>
    </location>
</feature>
<evidence type="ECO:0000256" key="3">
    <source>
        <dbReference type="ARBA" id="ARBA00022692"/>
    </source>
</evidence>
<keyword evidence="3 6" id="KW-0812">Transmembrane</keyword>
<name>A0A9D1H5X7_9FIRM</name>
<dbReference type="PANTHER" id="PTHR30250">
    <property type="entry name" value="PST FAMILY PREDICTED COLANIC ACID TRANSPORTER"/>
    <property type="match status" value="1"/>
</dbReference>
<gene>
    <name evidence="7" type="ORF">IAC43_00625</name>
</gene>
<dbReference type="EMBL" id="DVLW01000018">
    <property type="protein sequence ID" value="HIT93667.1"/>
    <property type="molecule type" value="Genomic_DNA"/>
</dbReference>
<dbReference type="InterPro" id="IPR024923">
    <property type="entry name" value="PG_synth_SpoVB"/>
</dbReference>
<comment type="subcellular location">
    <subcellularLocation>
        <location evidence="1">Cell membrane</location>
        <topology evidence="1">Multi-pass membrane protein</topology>
    </subcellularLocation>
</comment>
<keyword evidence="4 6" id="KW-1133">Transmembrane helix</keyword>
<evidence type="ECO:0000256" key="5">
    <source>
        <dbReference type="ARBA" id="ARBA00023136"/>
    </source>
</evidence>
<reference evidence="7" key="1">
    <citation type="submission" date="2020-10" db="EMBL/GenBank/DDBJ databases">
        <authorList>
            <person name="Gilroy R."/>
        </authorList>
    </citation>
    <scope>NUCLEOTIDE SEQUENCE</scope>
    <source>
        <strain evidence="7">ChiBcec7-5410</strain>
    </source>
</reference>
<feature type="transmembrane region" description="Helical" evidence="6">
    <location>
        <begin position="413"/>
        <end position="432"/>
    </location>
</feature>
<evidence type="ECO:0000256" key="1">
    <source>
        <dbReference type="ARBA" id="ARBA00004651"/>
    </source>
</evidence>
<dbReference type="Proteomes" id="UP000824160">
    <property type="component" value="Unassembled WGS sequence"/>
</dbReference>
<dbReference type="AlphaFoldDB" id="A0A9D1H5X7"/>
<reference evidence="7" key="2">
    <citation type="journal article" date="2021" name="PeerJ">
        <title>Extensive microbial diversity within the chicken gut microbiome revealed by metagenomics and culture.</title>
        <authorList>
            <person name="Gilroy R."/>
            <person name="Ravi A."/>
            <person name="Getino M."/>
            <person name="Pursley I."/>
            <person name="Horton D.L."/>
            <person name="Alikhan N.F."/>
            <person name="Baker D."/>
            <person name="Gharbi K."/>
            <person name="Hall N."/>
            <person name="Watson M."/>
            <person name="Adriaenssens E.M."/>
            <person name="Foster-Nyarko E."/>
            <person name="Jarju S."/>
            <person name="Secka A."/>
            <person name="Antonio M."/>
            <person name="Oren A."/>
            <person name="Chaudhuri R.R."/>
            <person name="La Ragione R."/>
            <person name="Hildebrand F."/>
            <person name="Pallen M.J."/>
        </authorList>
    </citation>
    <scope>NUCLEOTIDE SEQUENCE</scope>
    <source>
        <strain evidence="7">ChiBcec7-5410</strain>
    </source>
</reference>
<feature type="transmembrane region" description="Helical" evidence="6">
    <location>
        <begin position="182"/>
        <end position="204"/>
    </location>
</feature>
<evidence type="ECO:0000313" key="7">
    <source>
        <dbReference type="EMBL" id="HIT93667.1"/>
    </source>
</evidence>
<feature type="transmembrane region" description="Helical" evidence="6">
    <location>
        <begin position="388"/>
        <end position="407"/>
    </location>
</feature>
<evidence type="ECO:0000256" key="4">
    <source>
        <dbReference type="ARBA" id="ARBA00022989"/>
    </source>
</evidence>
<keyword evidence="2" id="KW-1003">Cell membrane</keyword>
<dbReference type="InterPro" id="IPR002797">
    <property type="entry name" value="Polysacc_synth"/>
</dbReference>
<feature type="transmembrane region" description="Helical" evidence="6">
    <location>
        <begin position="444"/>
        <end position="464"/>
    </location>
</feature>
<evidence type="ECO:0000256" key="2">
    <source>
        <dbReference type="ARBA" id="ARBA00022475"/>
    </source>
</evidence>
<feature type="transmembrane region" description="Helical" evidence="6">
    <location>
        <begin position="12"/>
        <end position="31"/>
    </location>
</feature>
<dbReference type="PANTHER" id="PTHR30250:SF21">
    <property type="entry name" value="LIPID II FLIPPASE MURJ"/>
    <property type="match status" value="1"/>
</dbReference>
<protein>
    <submittedName>
        <fullName evidence="7">Polysaccharide biosynthesis protein</fullName>
    </submittedName>
</protein>
<comment type="caution">
    <text evidence="7">The sequence shown here is derived from an EMBL/GenBank/DDBJ whole genome shotgun (WGS) entry which is preliminary data.</text>
</comment>
<proteinExistence type="predicted"/>
<organism evidence="7 8">
    <name type="scientific">Candidatus Faecivivens stercoripullorum</name>
    <dbReference type="NCBI Taxonomy" id="2840805"/>
    <lineage>
        <taxon>Bacteria</taxon>
        <taxon>Bacillati</taxon>
        <taxon>Bacillota</taxon>
        <taxon>Clostridia</taxon>
        <taxon>Eubacteriales</taxon>
        <taxon>Oscillospiraceae</taxon>
        <taxon>Oscillospiraceae incertae sedis</taxon>
        <taxon>Candidatus Faecivivens</taxon>
    </lineage>
</organism>
<feature type="transmembrane region" description="Helical" evidence="6">
    <location>
        <begin position="158"/>
        <end position="176"/>
    </location>
</feature>
<sequence length="508" mass="55171">MKKKQFLRNICILTAGSIALRLIGIGFSGWLSRKIGAEGMGLFQLVFSVYSLASTIATSGIYLAVTRLVAEELGKGNERRAAGAMRVCMIYGVVVSALASGLLWFGAPFIGTKILGDSRTILSMKVLAAALPFMAFSCSLRGYFFAIREVWKTNSSQILEQLIRIAVVAAAFQVVLPKGLEWACVGIALGSVGGEALTFWYTFVLYLRDRRKRMKNAGKGKGEKVAGDVLSIAVPVALSSYLKSALVTLENILIPAGFRKYGADTTQALAQYGMMEAMVMPVLSFPAALITSFSSLLVPEVAEWRATGRESEIDRLTEQTLRGTFLFSLPVATAFILFGEQLGSSIYGNAEAGRMLWVMAPLTPILYLDIVADALLKGMDQQLSVLRYSIIDSSLSVLLLYTLLPVFGLQGYITVLFFTSFVNAALSISRLTAVTRIHFKMWDWIGRPLTAAGVAGIICYFASANWTFSPVLQCIFGIGMLAAIYLASLGITAPQKLLRHKTEPARQS</sequence>
<dbReference type="GO" id="GO:0005886">
    <property type="term" value="C:plasma membrane"/>
    <property type="evidence" value="ECO:0007669"/>
    <property type="project" value="UniProtKB-SubCell"/>
</dbReference>
<feature type="transmembrane region" description="Helical" evidence="6">
    <location>
        <begin position="126"/>
        <end position="146"/>
    </location>
</feature>
<evidence type="ECO:0000313" key="8">
    <source>
        <dbReference type="Proteomes" id="UP000824160"/>
    </source>
</evidence>
<accession>A0A9D1H5X7</accession>
<dbReference type="InterPro" id="IPR050833">
    <property type="entry name" value="Poly_Biosynth_Transport"/>
</dbReference>
<keyword evidence="5 6" id="KW-0472">Membrane</keyword>
<feature type="transmembrane region" description="Helical" evidence="6">
    <location>
        <begin position="470"/>
        <end position="491"/>
    </location>
</feature>
<feature type="transmembrane region" description="Helical" evidence="6">
    <location>
        <begin position="43"/>
        <end position="65"/>
    </location>
</feature>